<sequence length="170" mass="18772">MLTKRLVQRTLTGVLTGSICLCTKLHNCKGYEDPAIKFGGRFHSSKCKGGVHSGKCKGRSSREADLGQFCQKWNGAPVAPSQLDVKYIVLKTKINSKKHGNVDRRIQSLSKNFYTIGKEILGVEKIRFKPEAQDVIVTTRAKHDTTGASNIEKTVQGCYTLREDGDETVA</sequence>
<evidence type="ECO:0000313" key="2">
    <source>
        <dbReference type="Proteomes" id="UP001195483"/>
    </source>
</evidence>
<reference evidence="1" key="3">
    <citation type="submission" date="2023-05" db="EMBL/GenBank/DDBJ databases">
        <authorList>
            <person name="Smith C.H."/>
        </authorList>
    </citation>
    <scope>NUCLEOTIDE SEQUENCE</scope>
    <source>
        <strain evidence="1">CHS0354</strain>
        <tissue evidence="1">Mantle</tissue>
    </source>
</reference>
<name>A0AAE0VVD8_9BIVA</name>
<protein>
    <submittedName>
        <fullName evidence="1">Uncharacterized protein</fullName>
    </submittedName>
</protein>
<gene>
    <name evidence="1" type="ORF">CHS0354_019351</name>
</gene>
<evidence type="ECO:0000313" key="1">
    <source>
        <dbReference type="EMBL" id="KAK3592093.1"/>
    </source>
</evidence>
<proteinExistence type="predicted"/>
<keyword evidence="2" id="KW-1185">Reference proteome</keyword>
<organism evidence="1 2">
    <name type="scientific">Potamilus streckersoni</name>
    <dbReference type="NCBI Taxonomy" id="2493646"/>
    <lineage>
        <taxon>Eukaryota</taxon>
        <taxon>Metazoa</taxon>
        <taxon>Spiralia</taxon>
        <taxon>Lophotrochozoa</taxon>
        <taxon>Mollusca</taxon>
        <taxon>Bivalvia</taxon>
        <taxon>Autobranchia</taxon>
        <taxon>Heteroconchia</taxon>
        <taxon>Palaeoheterodonta</taxon>
        <taxon>Unionida</taxon>
        <taxon>Unionoidea</taxon>
        <taxon>Unionidae</taxon>
        <taxon>Ambleminae</taxon>
        <taxon>Lampsilini</taxon>
        <taxon>Potamilus</taxon>
    </lineage>
</organism>
<comment type="caution">
    <text evidence="1">The sequence shown here is derived from an EMBL/GenBank/DDBJ whole genome shotgun (WGS) entry which is preliminary data.</text>
</comment>
<accession>A0AAE0VVD8</accession>
<dbReference type="Proteomes" id="UP001195483">
    <property type="component" value="Unassembled WGS sequence"/>
</dbReference>
<dbReference type="AlphaFoldDB" id="A0AAE0VVD8"/>
<dbReference type="EMBL" id="JAEAOA010001195">
    <property type="protein sequence ID" value="KAK3592093.1"/>
    <property type="molecule type" value="Genomic_DNA"/>
</dbReference>
<reference evidence="1" key="1">
    <citation type="journal article" date="2021" name="Genome Biol. Evol.">
        <title>A High-Quality Reference Genome for a Parasitic Bivalve with Doubly Uniparental Inheritance (Bivalvia: Unionida).</title>
        <authorList>
            <person name="Smith C.H."/>
        </authorList>
    </citation>
    <scope>NUCLEOTIDE SEQUENCE</scope>
    <source>
        <strain evidence="1">CHS0354</strain>
    </source>
</reference>
<reference evidence="1" key="2">
    <citation type="journal article" date="2021" name="Genome Biol. Evol.">
        <title>Developing a high-quality reference genome for a parasitic bivalve with doubly uniparental inheritance (Bivalvia: Unionida).</title>
        <authorList>
            <person name="Smith C.H."/>
        </authorList>
    </citation>
    <scope>NUCLEOTIDE SEQUENCE</scope>
    <source>
        <strain evidence="1">CHS0354</strain>
        <tissue evidence="1">Mantle</tissue>
    </source>
</reference>